<sequence length="400" mass="44320">MDQGVGATPFFGEQFHRDPAAVYRWLRREHGPVAPVRLEGGVPAWSVLGYREVHYVVGNPELFSRDPRRWNQWHRIPENWSLRAYVEPRPSALLTDVAEHRTRGAAVHEALAAVDRFELASSVERICDRLIDRFAGRGFADLVVEYTHQIPLLAMAAVYGLPDDDAPMLTHDVALSGQEGEEAVRAHERTVARMLRLVRERRAEPSDDLVSHLVEHPIGFSEDEIAADLFITLGKAHLTTSDWMGNALRLMLTDARFAIDLAGGRSSVGHALNEVLWEDTPIQNHVGRWATRDVQLGGQAVRRGDLLVLCLAAANADPQVRPCGHEGALGNHAHLSFSHGEHGCPHAAQEIARTITTTGIEVLLDRLPDTTLGVHPDDLTWRPSVLMRGLTSLPVTFSPH</sequence>
<dbReference type="GO" id="GO:0020037">
    <property type="term" value="F:heme binding"/>
    <property type="evidence" value="ECO:0007669"/>
    <property type="project" value="InterPro"/>
</dbReference>
<reference evidence="3" key="1">
    <citation type="submission" date="2016-10" db="EMBL/GenBank/DDBJ databases">
        <authorList>
            <person name="Varghese N."/>
            <person name="Submissions S."/>
        </authorList>
    </citation>
    <scope>NUCLEOTIDE SEQUENCE [LARGE SCALE GENOMIC DNA]</scope>
    <source>
        <strain evidence="3">DSM 44771</strain>
    </source>
</reference>
<dbReference type="SUPFAM" id="SSF48264">
    <property type="entry name" value="Cytochrome P450"/>
    <property type="match status" value="1"/>
</dbReference>
<dbReference type="EMBL" id="FOZX01000003">
    <property type="protein sequence ID" value="SFS64407.1"/>
    <property type="molecule type" value="Genomic_DNA"/>
</dbReference>
<dbReference type="RefSeq" id="WP_093416926.1">
    <property type="nucleotide sequence ID" value="NZ_FOZX01000003.1"/>
</dbReference>
<evidence type="ECO:0000313" key="2">
    <source>
        <dbReference type="EMBL" id="SFS64407.1"/>
    </source>
</evidence>
<proteinExistence type="inferred from homology"/>
<evidence type="ECO:0000256" key="1">
    <source>
        <dbReference type="ARBA" id="ARBA00010617"/>
    </source>
</evidence>
<keyword evidence="3" id="KW-1185">Reference proteome</keyword>
<dbReference type="AlphaFoldDB" id="A0A1I6RI63"/>
<dbReference type="GO" id="GO:0016705">
    <property type="term" value="F:oxidoreductase activity, acting on paired donors, with incorporation or reduction of molecular oxygen"/>
    <property type="evidence" value="ECO:0007669"/>
    <property type="project" value="InterPro"/>
</dbReference>
<accession>A0A1I6RI63</accession>
<gene>
    <name evidence="2" type="ORF">SAMN05660874_02241</name>
</gene>
<dbReference type="PANTHER" id="PTHR46696">
    <property type="entry name" value="P450, PUTATIVE (EUROFUNG)-RELATED"/>
    <property type="match status" value="1"/>
</dbReference>
<name>A0A1I6RI63_9PSEU</name>
<dbReference type="InterPro" id="IPR036396">
    <property type="entry name" value="Cyt_P450_sf"/>
</dbReference>
<comment type="similarity">
    <text evidence="1">Belongs to the cytochrome P450 family.</text>
</comment>
<dbReference type="PRINTS" id="PR00359">
    <property type="entry name" value="BP450"/>
</dbReference>
<dbReference type="InterPro" id="IPR002397">
    <property type="entry name" value="Cyt_P450_B"/>
</dbReference>
<dbReference type="GO" id="GO:0005506">
    <property type="term" value="F:iron ion binding"/>
    <property type="evidence" value="ECO:0007669"/>
    <property type="project" value="InterPro"/>
</dbReference>
<dbReference type="CDD" id="cd20623">
    <property type="entry name" value="CYP_unk"/>
    <property type="match status" value="1"/>
</dbReference>
<dbReference type="PANTHER" id="PTHR46696:SF1">
    <property type="entry name" value="CYTOCHROME P450 YJIB-RELATED"/>
    <property type="match status" value="1"/>
</dbReference>
<dbReference type="GO" id="GO:0004497">
    <property type="term" value="F:monooxygenase activity"/>
    <property type="evidence" value="ECO:0007669"/>
    <property type="project" value="InterPro"/>
</dbReference>
<evidence type="ECO:0000313" key="3">
    <source>
        <dbReference type="Proteomes" id="UP000198852"/>
    </source>
</evidence>
<dbReference type="OrthoDB" id="4133219at2"/>
<dbReference type="Proteomes" id="UP000198852">
    <property type="component" value="Unassembled WGS sequence"/>
</dbReference>
<dbReference type="STRING" id="95161.SAMN05660874_02241"/>
<protein>
    <submittedName>
        <fullName evidence="2">Cytochrome P450</fullName>
    </submittedName>
</protein>
<dbReference type="Gene3D" id="1.10.630.10">
    <property type="entry name" value="Cytochrome P450"/>
    <property type="match status" value="1"/>
</dbReference>
<organism evidence="2 3">
    <name type="scientific">Saccharopolyspora flava</name>
    <dbReference type="NCBI Taxonomy" id="95161"/>
    <lineage>
        <taxon>Bacteria</taxon>
        <taxon>Bacillati</taxon>
        <taxon>Actinomycetota</taxon>
        <taxon>Actinomycetes</taxon>
        <taxon>Pseudonocardiales</taxon>
        <taxon>Pseudonocardiaceae</taxon>
        <taxon>Saccharopolyspora</taxon>
    </lineage>
</organism>